<feature type="domain" description="M23ase beta-sheet core" evidence="3">
    <location>
        <begin position="56"/>
        <end position="126"/>
    </location>
</feature>
<evidence type="ECO:0000256" key="2">
    <source>
        <dbReference type="SAM" id="Phobius"/>
    </source>
</evidence>
<proteinExistence type="predicted"/>
<dbReference type="PANTHER" id="PTHR21666">
    <property type="entry name" value="PEPTIDASE-RELATED"/>
    <property type="match status" value="1"/>
</dbReference>
<dbReference type="Proteomes" id="UP000006048">
    <property type="component" value="Chromosome"/>
</dbReference>
<evidence type="ECO:0000313" key="5">
    <source>
        <dbReference type="Proteomes" id="UP000006048"/>
    </source>
</evidence>
<dbReference type="InterPro" id="IPR011055">
    <property type="entry name" value="Dup_hybrid_motif"/>
</dbReference>
<dbReference type="KEGG" id="tpx:Turpa_0436"/>
<dbReference type="EMBL" id="CP002959">
    <property type="protein sequence ID" value="AFM11092.1"/>
    <property type="molecule type" value="Genomic_DNA"/>
</dbReference>
<keyword evidence="2" id="KW-0472">Membrane</keyword>
<dbReference type="HOGENOM" id="CLU_1585751_0_0_12"/>
<dbReference type="Pfam" id="PF01551">
    <property type="entry name" value="Peptidase_M23"/>
    <property type="match status" value="1"/>
</dbReference>
<dbReference type="AlphaFoldDB" id="I4B1D5"/>
<organism evidence="4 5">
    <name type="scientific">Turneriella parva (strain ATCC BAA-1111 / DSM 21527 / NCTC 11395 / H)</name>
    <name type="common">Leptospira parva</name>
    <dbReference type="NCBI Taxonomy" id="869212"/>
    <lineage>
        <taxon>Bacteria</taxon>
        <taxon>Pseudomonadati</taxon>
        <taxon>Spirochaetota</taxon>
        <taxon>Spirochaetia</taxon>
        <taxon>Leptospirales</taxon>
        <taxon>Leptospiraceae</taxon>
        <taxon>Turneriella</taxon>
    </lineage>
</organism>
<sequence length="168" mass="18508">MVGTRSQLFTRYFAAFLMATPLVAVGGISDKPDFDDYRRVGRVVQPFSRSSEKKPYGVTLQLRENSIRNLAGGVVYGTGTMRGYGKYIIVDHGKGWHTLYSNVARIHVARGQQLARGSVIGSARSKRLFLVVSYRGNPINPSETIGRSTHEEHAGRALHALAASDETR</sequence>
<dbReference type="PANTHER" id="PTHR21666:SF289">
    <property type="entry name" value="L-ALA--D-GLU ENDOPEPTIDASE"/>
    <property type="match status" value="1"/>
</dbReference>
<dbReference type="Gene3D" id="2.70.70.10">
    <property type="entry name" value="Glucose Permease (Domain IIA)"/>
    <property type="match status" value="1"/>
</dbReference>
<dbReference type="STRING" id="869212.Turpa_0436"/>
<keyword evidence="2" id="KW-0812">Transmembrane</keyword>
<keyword evidence="2" id="KW-1133">Transmembrane helix</keyword>
<protein>
    <submittedName>
        <fullName evidence="4">Peptidase M23</fullName>
    </submittedName>
</protein>
<dbReference type="SUPFAM" id="SSF51261">
    <property type="entry name" value="Duplicated hybrid motif"/>
    <property type="match status" value="1"/>
</dbReference>
<evidence type="ECO:0000313" key="4">
    <source>
        <dbReference type="EMBL" id="AFM11092.1"/>
    </source>
</evidence>
<dbReference type="InterPro" id="IPR050570">
    <property type="entry name" value="Cell_wall_metabolism_enzyme"/>
</dbReference>
<keyword evidence="1" id="KW-0732">Signal</keyword>
<evidence type="ECO:0000256" key="1">
    <source>
        <dbReference type="ARBA" id="ARBA00022729"/>
    </source>
</evidence>
<feature type="transmembrane region" description="Helical" evidence="2">
    <location>
        <begin position="12"/>
        <end position="29"/>
    </location>
</feature>
<dbReference type="InterPro" id="IPR016047">
    <property type="entry name" value="M23ase_b-sheet_dom"/>
</dbReference>
<dbReference type="GO" id="GO:0004222">
    <property type="term" value="F:metalloendopeptidase activity"/>
    <property type="evidence" value="ECO:0007669"/>
    <property type="project" value="TreeGrafter"/>
</dbReference>
<evidence type="ECO:0000259" key="3">
    <source>
        <dbReference type="Pfam" id="PF01551"/>
    </source>
</evidence>
<reference evidence="4 5" key="1">
    <citation type="submission" date="2012-06" db="EMBL/GenBank/DDBJ databases">
        <title>The complete chromosome of genome of Turneriella parva DSM 21527.</title>
        <authorList>
            <consortium name="US DOE Joint Genome Institute (JGI-PGF)"/>
            <person name="Lucas S."/>
            <person name="Han J."/>
            <person name="Lapidus A."/>
            <person name="Bruce D."/>
            <person name="Goodwin L."/>
            <person name="Pitluck S."/>
            <person name="Peters L."/>
            <person name="Kyrpides N."/>
            <person name="Mavromatis K."/>
            <person name="Ivanova N."/>
            <person name="Mikhailova N."/>
            <person name="Chertkov O."/>
            <person name="Detter J.C."/>
            <person name="Tapia R."/>
            <person name="Han C."/>
            <person name="Land M."/>
            <person name="Hauser L."/>
            <person name="Markowitz V."/>
            <person name="Cheng J.-F."/>
            <person name="Hugenholtz P."/>
            <person name="Woyke T."/>
            <person name="Wu D."/>
            <person name="Gronow S."/>
            <person name="Wellnitz S."/>
            <person name="Brambilla E."/>
            <person name="Klenk H.-P."/>
            <person name="Eisen J.A."/>
        </authorList>
    </citation>
    <scope>NUCLEOTIDE SEQUENCE [LARGE SCALE GENOMIC DNA]</scope>
    <source>
        <strain evidence="5">ATCC BAA-1111 / DSM 21527 / NCTC 11395 / H</strain>
    </source>
</reference>
<accession>I4B1D5</accession>
<gene>
    <name evidence="4" type="ordered locus">Turpa_0436</name>
</gene>
<name>I4B1D5_TURPD</name>
<dbReference type="CDD" id="cd12797">
    <property type="entry name" value="M23_peptidase"/>
    <property type="match status" value="1"/>
</dbReference>
<keyword evidence="5" id="KW-1185">Reference proteome</keyword>